<dbReference type="InterPro" id="IPR050109">
    <property type="entry name" value="HTH-type_TetR-like_transc_reg"/>
</dbReference>
<dbReference type="Gene3D" id="1.10.357.10">
    <property type="entry name" value="Tetracycline Repressor, domain 2"/>
    <property type="match status" value="1"/>
</dbReference>
<dbReference type="GO" id="GO:0003677">
    <property type="term" value="F:DNA binding"/>
    <property type="evidence" value="ECO:0007669"/>
    <property type="project" value="UniProtKB-UniRule"/>
</dbReference>
<sequence>MVSSTGTSSKSAAARQRLLAAALEAFAAKGFNATTTRDIANGAKMSSAAVYVHFRSKEELLFELSEAGHRRILDVIDDVDDASAPPAERLRAVISAFTGHHAREHVGGRVVNYELAALAPEHLDTVMELRREITRRVRAIVDAGIAAGDFDVADAQATTNAMLSMGIDVARWYRPEKGLSPEEMGRFYADLATRMVGVRDR</sequence>
<keyword evidence="1 2" id="KW-0238">DNA-binding</keyword>
<dbReference type="Pfam" id="PF17932">
    <property type="entry name" value="TetR_C_24"/>
    <property type="match status" value="1"/>
</dbReference>
<dbReference type="GeneID" id="60751026"/>
<feature type="domain" description="HTH tetR-type" evidence="3">
    <location>
        <begin position="12"/>
        <end position="72"/>
    </location>
</feature>
<evidence type="ECO:0000313" key="4">
    <source>
        <dbReference type="EMBL" id="VFA89473.1"/>
    </source>
</evidence>
<organism evidence="4 5">
    <name type="scientific">Gordonia paraffinivorans</name>
    <dbReference type="NCBI Taxonomy" id="175628"/>
    <lineage>
        <taxon>Bacteria</taxon>
        <taxon>Bacillati</taxon>
        <taxon>Actinomycetota</taxon>
        <taxon>Actinomycetes</taxon>
        <taxon>Mycobacteriales</taxon>
        <taxon>Gordoniaceae</taxon>
        <taxon>Gordonia</taxon>
    </lineage>
</organism>
<dbReference type="InterPro" id="IPR009057">
    <property type="entry name" value="Homeodomain-like_sf"/>
</dbReference>
<dbReference type="InterPro" id="IPR041490">
    <property type="entry name" value="KstR2_TetR_C"/>
</dbReference>
<dbReference type="InterPro" id="IPR036271">
    <property type="entry name" value="Tet_transcr_reg_TetR-rel_C_sf"/>
</dbReference>
<evidence type="ECO:0000259" key="3">
    <source>
        <dbReference type="PROSITE" id="PS50977"/>
    </source>
</evidence>
<dbReference type="Proteomes" id="UP000360750">
    <property type="component" value="Unassembled WGS sequence"/>
</dbReference>
<dbReference type="Pfam" id="PF00440">
    <property type="entry name" value="TetR_N"/>
    <property type="match status" value="1"/>
</dbReference>
<proteinExistence type="predicted"/>
<dbReference type="InterPro" id="IPR001647">
    <property type="entry name" value="HTH_TetR"/>
</dbReference>
<dbReference type="GO" id="GO:0006355">
    <property type="term" value="P:regulation of DNA-templated transcription"/>
    <property type="evidence" value="ECO:0007669"/>
    <property type="project" value="UniProtKB-ARBA"/>
</dbReference>
<protein>
    <submittedName>
        <fullName evidence="4">HTH-type transcriptional repressor KstR2</fullName>
    </submittedName>
</protein>
<dbReference type="RefSeq" id="WP_109239615.1">
    <property type="nucleotide sequence ID" value="NZ_CAACYD010000007.1"/>
</dbReference>
<dbReference type="AlphaFoldDB" id="A0ABD7V4Z9"/>
<gene>
    <name evidence="4" type="primary">kstR2_13</name>
    <name evidence="4" type="ORF">NCTC8139_03039</name>
</gene>
<dbReference type="PROSITE" id="PS50977">
    <property type="entry name" value="HTH_TETR_2"/>
    <property type="match status" value="1"/>
</dbReference>
<evidence type="ECO:0000313" key="5">
    <source>
        <dbReference type="Proteomes" id="UP000360750"/>
    </source>
</evidence>
<dbReference type="PANTHER" id="PTHR30055">
    <property type="entry name" value="HTH-TYPE TRANSCRIPTIONAL REGULATOR RUTR"/>
    <property type="match status" value="1"/>
</dbReference>
<dbReference type="EMBL" id="CAACYD010000007">
    <property type="protein sequence ID" value="VFA89473.1"/>
    <property type="molecule type" value="Genomic_DNA"/>
</dbReference>
<dbReference type="PRINTS" id="PR00455">
    <property type="entry name" value="HTHTETR"/>
</dbReference>
<name>A0ABD7V4Z9_9ACTN</name>
<evidence type="ECO:0000256" key="1">
    <source>
        <dbReference type="ARBA" id="ARBA00023125"/>
    </source>
</evidence>
<accession>A0ABD7V4Z9</accession>
<dbReference type="SUPFAM" id="SSF48498">
    <property type="entry name" value="Tetracyclin repressor-like, C-terminal domain"/>
    <property type="match status" value="1"/>
</dbReference>
<dbReference type="SUPFAM" id="SSF46689">
    <property type="entry name" value="Homeodomain-like"/>
    <property type="match status" value="1"/>
</dbReference>
<dbReference type="PANTHER" id="PTHR30055:SF200">
    <property type="entry name" value="HTH-TYPE TRANSCRIPTIONAL REPRESSOR BDCR"/>
    <property type="match status" value="1"/>
</dbReference>
<feature type="DNA-binding region" description="H-T-H motif" evidence="2">
    <location>
        <begin position="35"/>
        <end position="54"/>
    </location>
</feature>
<reference evidence="4 5" key="1">
    <citation type="submission" date="2019-02" db="EMBL/GenBank/DDBJ databases">
        <authorList>
            <consortium name="Pathogen Informatics"/>
        </authorList>
    </citation>
    <scope>NUCLEOTIDE SEQUENCE [LARGE SCALE GENOMIC DNA]</scope>
    <source>
        <strain evidence="4 5">3012STDY6756503</strain>
    </source>
</reference>
<comment type="caution">
    <text evidence="4">The sequence shown here is derived from an EMBL/GenBank/DDBJ whole genome shotgun (WGS) entry which is preliminary data.</text>
</comment>
<evidence type="ECO:0000256" key="2">
    <source>
        <dbReference type="PROSITE-ProRule" id="PRU00335"/>
    </source>
</evidence>